<sequence>MKTKIDINSRFDSFQKYSLYQGLDKKSKDDIKDIGLEHQLTFQELKQLTDMAVDFQMWEEPGIGTQWKQNTQSLNYSNKQLKENVFNSIKSHWKSLKKNETTYTRKNKRNYSSAGRKLKEINGDNEVFGMCPVASEKTVCCNLKTIDVAQGCGLGCSYCSIQTFYENGSIAVE</sequence>
<gene>
    <name evidence="1" type="ORF">METZ01_LOCUS273163</name>
</gene>
<proteinExistence type="predicted"/>
<protein>
    <submittedName>
        <fullName evidence="1">Uncharacterized protein</fullName>
    </submittedName>
</protein>
<feature type="non-terminal residue" evidence="1">
    <location>
        <position position="173"/>
    </location>
</feature>
<accession>A0A382K820</accession>
<name>A0A382K820_9ZZZZ</name>
<evidence type="ECO:0000313" key="1">
    <source>
        <dbReference type="EMBL" id="SVC20309.1"/>
    </source>
</evidence>
<reference evidence="1" key="1">
    <citation type="submission" date="2018-05" db="EMBL/GenBank/DDBJ databases">
        <authorList>
            <person name="Lanie J.A."/>
            <person name="Ng W.-L."/>
            <person name="Kazmierczak K.M."/>
            <person name="Andrzejewski T.M."/>
            <person name="Davidsen T.M."/>
            <person name="Wayne K.J."/>
            <person name="Tettelin H."/>
            <person name="Glass J.I."/>
            <person name="Rusch D."/>
            <person name="Podicherti R."/>
            <person name="Tsui H.-C.T."/>
            <person name="Winkler M.E."/>
        </authorList>
    </citation>
    <scope>NUCLEOTIDE SEQUENCE</scope>
</reference>
<organism evidence="1">
    <name type="scientific">marine metagenome</name>
    <dbReference type="NCBI Taxonomy" id="408172"/>
    <lineage>
        <taxon>unclassified sequences</taxon>
        <taxon>metagenomes</taxon>
        <taxon>ecological metagenomes</taxon>
    </lineage>
</organism>
<dbReference type="EMBL" id="UINC01078845">
    <property type="protein sequence ID" value="SVC20309.1"/>
    <property type="molecule type" value="Genomic_DNA"/>
</dbReference>
<dbReference type="AlphaFoldDB" id="A0A382K820"/>